<sequence>MSLKAQVPPTPASKTLPTNTQTDATILAPPSQTIDCKRSQLSYAEAVRSSHPNGVKATIRPLNSGCSRGKSSLIPEVAAS</sequence>
<proteinExistence type="predicted"/>
<evidence type="ECO:0000313" key="3">
    <source>
        <dbReference type="Proteomes" id="UP001164743"/>
    </source>
</evidence>
<organism evidence="2 3">
    <name type="scientific">Puccinia triticina</name>
    <dbReference type="NCBI Taxonomy" id="208348"/>
    <lineage>
        <taxon>Eukaryota</taxon>
        <taxon>Fungi</taxon>
        <taxon>Dikarya</taxon>
        <taxon>Basidiomycota</taxon>
        <taxon>Pucciniomycotina</taxon>
        <taxon>Pucciniomycetes</taxon>
        <taxon>Pucciniales</taxon>
        <taxon>Pucciniaceae</taxon>
        <taxon>Puccinia</taxon>
    </lineage>
</organism>
<reference evidence="2" key="1">
    <citation type="submission" date="2022-10" db="EMBL/GenBank/DDBJ databases">
        <title>Puccinia triticina Genome sequencing and assembly.</title>
        <authorList>
            <person name="Li C."/>
        </authorList>
    </citation>
    <scope>NUCLEOTIDE SEQUENCE</scope>
    <source>
        <strain evidence="2">Pt15</strain>
    </source>
</reference>
<protein>
    <submittedName>
        <fullName evidence="2">Uncharacterized protein</fullName>
    </submittedName>
</protein>
<keyword evidence="3" id="KW-1185">Reference proteome</keyword>
<dbReference type="RefSeq" id="XP_053019684.1">
    <property type="nucleotide sequence ID" value="XM_053168479.1"/>
</dbReference>
<feature type="compositionally biased region" description="Polar residues" evidence="1">
    <location>
        <begin position="12"/>
        <end position="24"/>
    </location>
</feature>
<name>A0ABY7CHI0_9BASI</name>
<accession>A0ABY7CHI0</accession>
<dbReference type="GeneID" id="77809374"/>
<dbReference type="Proteomes" id="UP001164743">
    <property type="component" value="Chromosome 4A"/>
</dbReference>
<feature type="region of interest" description="Disordered" evidence="1">
    <location>
        <begin position="1"/>
        <end position="24"/>
    </location>
</feature>
<gene>
    <name evidence="2" type="ORF">PtA15_4A580</name>
</gene>
<evidence type="ECO:0000256" key="1">
    <source>
        <dbReference type="SAM" id="MobiDB-lite"/>
    </source>
</evidence>
<dbReference type="EMBL" id="CP110424">
    <property type="protein sequence ID" value="WAQ84129.1"/>
    <property type="molecule type" value="Genomic_DNA"/>
</dbReference>
<evidence type="ECO:0000313" key="2">
    <source>
        <dbReference type="EMBL" id="WAQ84129.1"/>
    </source>
</evidence>